<reference evidence="4" key="1">
    <citation type="journal article" date="2018" name="Nat. Microbiol.">
        <title>Leveraging single-cell genomics to expand the fungal tree of life.</title>
        <authorList>
            <person name="Ahrendt S.R."/>
            <person name="Quandt C.A."/>
            <person name="Ciobanu D."/>
            <person name="Clum A."/>
            <person name="Salamov A."/>
            <person name="Andreopoulos B."/>
            <person name="Cheng J.F."/>
            <person name="Woyke T."/>
            <person name="Pelin A."/>
            <person name="Henrissat B."/>
            <person name="Reynolds N.K."/>
            <person name="Benny G.L."/>
            <person name="Smith M.E."/>
            <person name="James T.Y."/>
            <person name="Grigoriev I.V."/>
        </authorList>
    </citation>
    <scope>NUCLEOTIDE SEQUENCE [LARGE SCALE GENOMIC DNA]</scope>
</reference>
<dbReference type="GO" id="GO:0005737">
    <property type="term" value="C:cytoplasm"/>
    <property type="evidence" value="ECO:0007669"/>
    <property type="project" value="TreeGrafter"/>
</dbReference>
<keyword evidence="4" id="KW-1185">Reference proteome</keyword>
<dbReference type="GO" id="GO:0007017">
    <property type="term" value="P:microtubule-based process"/>
    <property type="evidence" value="ECO:0007669"/>
    <property type="project" value="TreeGrafter"/>
</dbReference>
<evidence type="ECO:0000313" key="4">
    <source>
        <dbReference type="Proteomes" id="UP000267251"/>
    </source>
</evidence>
<accession>A0A4P9XZP9</accession>
<dbReference type="AlphaFoldDB" id="A0A4P9XZP9"/>
<dbReference type="CDD" id="cd23156">
    <property type="entry name" value="Prefoldin_3"/>
    <property type="match status" value="1"/>
</dbReference>
<dbReference type="GO" id="GO:0007021">
    <property type="term" value="P:tubulin complex assembly"/>
    <property type="evidence" value="ECO:0007669"/>
    <property type="project" value="TreeGrafter"/>
</dbReference>
<feature type="non-terminal residue" evidence="3">
    <location>
        <position position="115"/>
    </location>
</feature>
<dbReference type="InterPro" id="IPR009053">
    <property type="entry name" value="Prefoldin"/>
</dbReference>
<organism evidence="3 4">
    <name type="scientific">Piptocephalis cylindrospora</name>
    <dbReference type="NCBI Taxonomy" id="1907219"/>
    <lineage>
        <taxon>Eukaryota</taxon>
        <taxon>Fungi</taxon>
        <taxon>Fungi incertae sedis</taxon>
        <taxon>Zoopagomycota</taxon>
        <taxon>Zoopagomycotina</taxon>
        <taxon>Zoopagomycetes</taxon>
        <taxon>Zoopagales</taxon>
        <taxon>Piptocephalidaceae</taxon>
        <taxon>Piptocephalis</taxon>
    </lineage>
</organism>
<evidence type="ECO:0000256" key="1">
    <source>
        <dbReference type="ARBA" id="ARBA00010048"/>
    </source>
</evidence>
<evidence type="ECO:0000313" key="3">
    <source>
        <dbReference type="EMBL" id="RKP11925.1"/>
    </source>
</evidence>
<dbReference type="PANTHER" id="PTHR12409:SF0">
    <property type="entry name" value="PREFOLDIN SUBUNIT 3"/>
    <property type="match status" value="1"/>
</dbReference>
<dbReference type="GO" id="GO:0016272">
    <property type="term" value="C:prefoldin complex"/>
    <property type="evidence" value="ECO:0007669"/>
    <property type="project" value="InterPro"/>
</dbReference>
<protein>
    <recommendedName>
        <fullName evidence="5">Prefoldin subunit 3</fullName>
    </recommendedName>
</protein>
<dbReference type="PANTHER" id="PTHR12409">
    <property type="entry name" value="PREFOLDIN SUBUNIT 3"/>
    <property type="match status" value="1"/>
</dbReference>
<dbReference type="InterPro" id="IPR016655">
    <property type="entry name" value="PFD3"/>
</dbReference>
<dbReference type="EMBL" id="KZ988576">
    <property type="protein sequence ID" value="RKP11925.1"/>
    <property type="molecule type" value="Genomic_DNA"/>
</dbReference>
<proteinExistence type="inferred from homology"/>
<dbReference type="GO" id="GO:0006457">
    <property type="term" value="P:protein folding"/>
    <property type="evidence" value="ECO:0007669"/>
    <property type="project" value="InterPro"/>
</dbReference>
<gene>
    <name evidence="3" type="ORF">BJ684DRAFT_441</name>
</gene>
<dbReference type="Pfam" id="PF02996">
    <property type="entry name" value="Prefoldin"/>
    <property type="match status" value="1"/>
</dbReference>
<dbReference type="SUPFAM" id="SSF46579">
    <property type="entry name" value="Prefoldin"/>
    <property type="match status" value="1"/>
</dbReference>
<evidence type="ECO:0000256" key="2">
    <source>
        <dbReference type="ARBA" id="ARBA00023186"/>
    </source>
</evidence>
<dbReference type="Gene3D" id="1.10.287.370">
    <property type="match status" value="1"/>
</dbReference>
<sequence length="115" mass="13198">MSSATKVETNPRGIPKAIFVDNVEKYVAEGDGVENRLKQFAEMVSKYKFMESNLLQRKKNLLNKKPELEKSLEMVQFLASRKDSDKSIETHYELNDTLYAKARIPSTNTVNLWLG</sequence>
<dbReference type="GO" id="GO:0015631">
    <property type="term" value="F:tubulin binding"/>
    <property type="evidence" value="ECO:0007669"/>
    <property type="project" value="TreeGrafter"/>
</dbReference>
<comment type="similarity">
    <text evidence="1">Belongs to the prefoldin subunit alpha family.</text>
</comment>
<dbReference type="Proteomes" id="UP000267251">
    <property type="component" value="Unassembled WGS sequence"/>
</dbReference>
<evidence type="ECO:0008006" key="5">
    <source>
        <dbReference type="Google" id="ProtNLM"/>
    </source>
</evidence>
<keyword evidence="2" id="KW-0143">Chaperone</keyword>
<dbReference type="InterPro" id="IPR004127">
    <property type="entry name" value="Prefoldin_subunit_alpha"/>
</dbReference>
<name>A0A4P9XZP9_9FUNG</name>
<dbReference type="OrthoDB" id="6375174at2759"/>